<comment type="caution">
    <text evidence="1">The sequence shown here is derived from an EMBL/GenBank/DDBJ whole genome shotgun (WGS) entry which is preliminary data.</text>
</comment>
<reference evidence="1 2" key="1">
    <citation type="submission" date="2020-08" db="EMBL/GenBank/DDBJ databases">
        <title>Genomic Encyclopedia of Type Strains, Phase III (KMG-III): the genomes of soil and plant-associated and newly described type strains.</title>
        <authorList>
            <person name="Whitman W."/>
        </authorList>
    </citation>
    <scope>NUCLEOTIDE SEQUENCE [LARGE SCALE GENOMIC DNA]</scope>
    <source>
        <strain evidence="1 2">CECT 8693</strain>
    </source>
</reference>
<evidence type="ECO:0000313" key="2">
    <source>
        <dbReference type="Proteomes" id="UP000567067"/>
    </source>
</evidence>
<accession>A0A7W3XTF0</accession>
<proteinExistence type="predicted"/>
<keyword evidence="2" id="KW-1185">Reference proteome</keyword>
<organism evidence="1 2">
    <name type="scientific">Fontibacillus solani</name>
    <dbReference type="NCBI Taxonomy" id="1572857"/>
    <lineage>
        <taxon>Bacteria</taxon>
        <taxon>Bacillati</taxon>
        <taxon>Bacillota</taxon>
        <taxon>Bacilli</taxon>
        <taxon>Bacillales</taxon>
        <taxon>Paenibacillaceae</taxon>
        <taxon>Fontibacillus</taxon>
    </lineage>
</organism>
<name>A0A7W3XTF0_9BACL</name>
<gene>
    <name evidence="1" type="ORF">FHR92_004016</name>
</gene>
<evidence type="ECO:0000313" key="1">
    <source>
        <dbReference type="EMBL" id="MBA9087531.1"/>
    </source>
</evidence>
<dbReference type="EMBL" id="JACJIP010000031">
    <property type="protein sequence ID" value="MBA9087531.1"/>
    <property type="molecule type" value="Genomic_DNA"/>
</dbReference>
<sequence length="72" mass="8024">MTPSDRTSRIRVRLVSSRIFRETKAKEFALPRPVTALLSHPRDDAHAGRTYIDGVVPKVGLVSKLEIAVQGR</sequence>
<dbReference type="Proteomes" id="UP000567067">
    <property type="component" value="Unassembled WGS sequence"/>
</dbReference>
<dbReference type="AlphaFoldDB" id="A0A7W3XTF0"/>
<protein>
    <submittedName>
        <fullName evidence="1">Uncharacterized protein</fullName>
    </submittedName>
</protein>